<dbReference type="GO" id="GO:0006635">
    <property type="term" value="P:fatty acid beta-oxidation"/>
    <property type="evidence" value="ECO:0007669"/>
    <property type="project" value="TreeGrafter"/>
</dbReference>
<dbReference type="InterPro" id="IPR016039">
    <property type="entry name" value="Thiolase-like"/>
</dbReference>
<gene>
    <name evidence="10" type="ORF">EDC39_103254</name>
</gene>
<keyword evidence="3 6" id="KW-0012">Acyltransferase</keyword>
<dbReference type="PANTHER" id="PTHR43853:SF11">
    <property type="entry name" value="3-KETOACYL-COA THIOLASE FADA"/>
    <property type="match status" value="1"/>
</dbReference>
<dbReference type="PROSITE" id="PS00099">
    <property type="entry name" value="THIOLASE_3"/>
    <property type="match status" value="1"/>
</dbReference>
<dbReference type="InterPro" id="IPR020617">
    <property type="entry name" value="Thiolase_C"/>
</dbReference>
<dbReference type="InterPro" id="IPR020613">
    <property type="entry name" value="Thiolase_CS"/>
</dbReference>
<dbReference type="OrthoDB" id="4565318at2"/>
<evidence type="ECO:0000256" key="3">
    <source>
        <dbReference type="ARBA" id="ARBA00023315"/>
    </source>
</evidence>
<dbReference type="RefSeq" id="WP_148895319.1">
    <property type="nucleotide sequence ID" value="NZ_VNIB01000003.1"/>
</dbReference>
<evidence type="ECO:0000256" key="4">
    <source>
        <dbReference type="ARBA" id="ARBA00024073"/>
    </source>
</evidence>
<sequence>MDAYLIEARRTAIGRAHPDKGLFREVRADELLAELMRRTLAEMETGEELTAALDDVYIGCVGQHLEQGKNIARLALLLAGLPETLPGVTINRLCASSLQAFNFAASTIAAGDADLLLAGGVEHMTHVPMQAATDYHRGLLSRYEFPFNNMGLTAEKVARDFGVSRHDQDSFAVESHRRALAAREAGHFDREILPIDTPDGPARQDQSPRPGTSLEALAQLKPVFAADGTVTAGNSSPLNDGASLTLLASSAACKRFGLKPRARVAGFAVVGLDPCTMGMGPVPAIRRLLEKTGLSLDTIDRFELNEAFASQAVACIRELRLDPEKVNPYGGAIALGHPLGGTGTRLITTLINGLEQSGGRYGIASLCIGHGQGMATLIERL</sequence>
<feature type="active site" description="Acyl-thioester intermediate" evidence="5">
    <location>
        <position position="94"/>
    </location>
</feature>
<dbReference type="GO" id="GO:0003988">
    <property type="term" value="F:acetyl-CoA C-acyltransferase activity"/>
    <property type="evidence" value="ECO:0007669"/>
    <property type="project" value="UniProtKB-EC"/>
</dbReference>
<dbReference type="NCBIfam" id="TIGR01930">
    <property type="entry name" value="AcCoA-C-Actrans"/>
    <property type="match status" value="1"/>
</dbReference>
<dbReference type="SUPFAM" id="SSF53901">
    <property type="entry name" value="Thiolase-like"/>
    <property type="match status" value="2"/>
</dbReference>
<dbReference type="CDD" id="cd00751">
    <property type="entry name" value="thiolase"/>
    <property type="match status" value="1"/>
</dbReference>
<dbReference type="InterPro" id="IPR002155">
    <property type="entry name" value="Thiolase"/>
</dbReference>
<feature type="domain" description="Thiolase C-terminal" evidence="9">
    <location>
        <begin position="258"/>
        <end position="380"/>
    </location>
</feature>
<feature type="domain" description="Thiolase N-terminal" evidence="8">
    <location>
        <begin position="4"/>
        <end position="249"/>
    </location>
</feature>
<reference evidence="10 11" key="1">
    <citation type="submission" date="2019-07" db="EMBL/GenBank/DDBJ databases">
        <title>Genomic Encyclopedia of Type Strains, Phase IV (KMG-IV): sequencing the most valuable type-strain genomes for metagenomic binning, comparative biology and taxonomic classification.</title>
        <authorList>
            <person name="Goeker M."/>
        </authorList>
    </citation>
    <scope>NUCLEOTIDE SEQUENCE [LARGE SCALE GENOMIC DNA]</scope>
    <source>
        <strain evidence="10 11">SS015</strain>
    </source>
</reference>
<dbReference type="InterPro" id="IPR020610">
    <property type="entry name" value="Thiolase_AS"/>
</dbReference>
<comment type="similarity">
    <text evidence="1 6">Belongs to the thiolase-like superfamily. Thiolase family.</text>
</comment>
<comment type="caution">
    <text evidence="10">The sequence shown here is derived from an EMBL/GenBank/DDBJ whole genome shotgun (WGS) entry which is preliminary data.</text>
</comment>
<name>A0A5D3WPR4_9BACT</name>
<protein>
    <recommendedName>
        <fullName evidence="4">acetyl-CoA C-acyltransferase</fullName>
        <ecNumber evidence="4">2.3.1.16</ecNumber>
    </recommendedName>
</protein>
<feature type="active site" description="Proton acceptor" evidence="5">
    <location>
        <position position="367"/>
    </location>
</feature>
<dbReference type="Pfam" id="PF00108">
    <property type="entry name" value="Thiolase_N"/>
    <property type="match status" value="1"/>
</dbReference>
<evidence type="ECO:0000313" key="10">
    <source>
        <dbReference type="EMBL" id="TYO99408.1"/>
    </source>
</evidence>
<evidence type="ECO:0000256" key="1">
    <source>
        <dbReference type="ARBA" id="ARBA00010982"/>
    </source>
</evidence>
<dbReference type="PROSITE" id="PS00737">
    <property type="entry name" value="THIOLASE_2"/>
    <property type="match status" value="1"/>
</dbReference>
<keyword evidence="11" id="KW-1185">Reference proteome</keyword>
<feature type="region of interest" description="Disordered" evidence="7">
    <location>
        <begin position="191"/>
        <end position="211"/>
    </location>
</feature>
<dbReference type="InterPro" id="IPR020616">
    <property type="entry name" value="Thiolase_N"/>
</dbReference>
<dbReference type="Gene3D" id="3.40.47.10">
    <property type="match status" value="2"/>
</dbReference>
<accession>A0A5D3WPR4</accession>
<dbReference type="InterPro" id="IPR050215">
    <property type="entry name" value="Thiolase-like_sf_Thiolase"/>
</dbReference>
<dbReference type="GO" id="GO:0005737">
    <property type="term" value="C:cytoplasm"/>
    <property type="evidence" value="ECO:0007669"/>
    <property type="project" value="UniProtKB-ARBA"/>
</dbReference>
<feature type="active site" description="Proton acceptor" evidence="5">
    <location>
        <position position="337"/>
    </location>
</feature>
<dbReference type="EMBL" id="VNIB01000003">
    <property type="protein sequence ID" value="TYO99408.1"/>
    <property type="molecule type" value="Genomic_DNA"/>
</dbReference>
<dbReference type="FunFam" id="3.40.47.10:FF:000010">
    <property type="entry name" value="Acetyl-CoA acetyltransferase (Thiolase)"/>
    <property type="match status" value="1"/>
</dbReference>
<evidence type="ECO:0000256" key="7">
    <source>
        <dbReference type="SAM" id="MobiDB-lite"/>
    </source>
</evidence>
<evidence type="ECO:0000313" key="11">
    <source>
        <dbReference type="Proteomes" id="UP000324159"/>
    </source>
</evidence>
<evidence type="ECO:0000259" key="9">
    <source>
        <dbReference type="Pfam" id="PF02803"/>
    </source>
</evidence>
<evidence type="ECO:0000256" key="5">
    <source>
        <dbReference type="PIRSR" id="PIRSR000429-1"/>
    </source>
</evidence>
<organism evidence="10 11">
    <name type="scientific">Geothermobacter ehrlichii</name>
    <dbReference type="NCBI Taxonomy" id="213224"/>
    <lineage>
        <taxon>Bacteria</taxon>
        <taxon>Pseudomonadati</taxon>
        <taxon>Thermodesulfobacteriota</taxon>
        <taxon>Desulfuromonadia</taxon>
        <taxon>Desulfuromonadales</taxon>
        <taxon>Geothermobacteraceae</taxon>
        <taxon>Geothermobacter</taxon>
    </lineage>
</organism>
<evidence type="ECO:0000259" key="8">
    <source>
        <dbReference type="Pfam" id="PF00108"/>
    </source>
</evidence>
<dbReference type="GO" id="GO:0010124">
    <property type="term" value="P:phenylacetate catabolic process"/>
    <property type="evidence" value="ECO:0007669"/>
    <property type="project" value="TreeGrafter"/>
</dbReference>
<evidence type="ECO:0000256" key="2">
    <source>
        <dbReference type="ARBA" id="ARBA00022679"/>
    </source>
</evidence>
<dbReference type="Pfam" id="PF02803">
    <property type="entry name" value="Thiolase_C"/>
    <property type="match status" value="1"/>
</dbReference>
<dbReference type="PANTHER" id="PTHR43853">
    <property type="entry name" value="3-KETOACYL-COA THIOLASE, PEROXISOMAL"/>
    <property type="match status" value="1"/>
</dbReference>
<dbReference type="Proteomes" id="UP000324159">
    <property type="component" value="Unassembled WGS sequence"/>
</dbReference>
<dbReference type="EC" id="2.3.1.16" evidence="4"/>
<evidence type="ECO:0000256" key="6">
    <source>
        <dbReference type="RuleBase" id="RU003557"/>
    </source>
</evidence>
<keyword evidence="2 6" id="KW-0808">Transferase</keyword>
<dbReference type="PIRSF" id="PIRSF000429">
    <property type="entry name" value="Ac-CoA_Ac_transf"/>
    <property type="match status" value="1"/>
</dbReference>
<dbReference type="AlphaFoldDB" id="A0A5D3WPR4"/>
<proteinExistence type="inferred from homology"/>